<feature type="transmembrane region" description="Helical" evidence="13">
    <location>
        <begin position="70"/>
        <end position="88"/>
    </location>
</feature>
<evidence type="ECO:0000256" key="12">
    <source>
        <dbReference type="SAM" id="MobiDB-lite"/>
    </source>
</evidence>
<keyword evidence="14" id="KW-1185">Reference proteome</keyword>
<evidence type="ECO:0000256" key="6">
    <source>
        <dbReference type="ARBA" id="ARBA00023136"/>
    </source>
</evidence>
<evidence type="ECO:0000256" key="13">
    <source>
        <dbReference type="SAM" id="Phobius"/>
    </source>
</evidence>
<dbReference type="InterPro" id="IPR004299">
    <property type="entry name" value="MBOAT_fam"/>
</dbReference>
<keyword evidence="6 13" id="KW-0472">Membrane</keyword>
<keyword evidence="4 13" id="KW-0812">Transmembrane</keyword>
<name>A0A979FV17_HYAAZ</name>
<evidence type="ECO:0000313" key="15">
    <source>
        <dbReference type="RefSeq" id="XP_047741081.1"/>
    </source>
</evidence>
<dbReference type="GO" id="GO:0005783">
    <property type="term" value="C:endoplasmic reticulum"/>
    <property type="evidence" value="ECO:0007669"/>
    <property type="project" value="TreeGrafter"/>
</dbReference>
<dbReference type="Pfam" id="PF03062">
    <property type="entry name" value="MBOAT"/>
    <property type="match status" value="1"/>
</dbReference>
<evidence type="ECO:0000256" key="3">
    <source>
        <dbReference type="ARBA" id="ARBA00022687"/>
    </source>
</evidence>
<dbReference type="PANTHER" id="PTHR13906">
    <property type="entry name" value="PORCUPINE"/>
    <property type="match status" value="1"/>
</dbReference>
<dbReference type="CTD" id="5447"/>
<proteinExistence type="inferred from homology"/>
<dbReference type="GeneID" id="108672941"/>
<dbReference type="GO" id="GO:0017147">
    <property type="term" value="F:Wnt-protein binding"/>
    <property type="evidence" value="ECO:0007669"/>
    <property type="project" value="TreeGrafter"/>
</dbReference>
<dbReference type="RefSeq" id="XP_047741081.1">
    <property type="nucleotide sequence ID" value="XM_047885125.1"/>
</dbReference>
<keyword evidence="7" id="KW-0012">Acyltransferase</keyword>
<evidence type="ECO:0000256" key="10">
    <source>
        <dbReference type="ARBA" id="ARBA00040371"/>
    </source>
</evidence>
<evidence type="ECO:0000256" key="2">
    <source>
        <dbReference type="ARBA" id="ARBA00022679"/>
    </source>
</evidence>
<dbReference type="PANTHER" id="PTHR13906:SF12">
    <property type="entry name" value="PROTEIN-SERINE O-PALMITOLEOYLTRANSFERASE PORCUPINE"/>
    <property type="match status" value="1"/>
</dbReference>
<accession>A0A979FV17</accession>
<gene>
    <name evidence="15" type="primary">LOC108672941</name>
</gene>
<protein>
    <recommendedName>
        <fullName evidence="10">Protein-serine O-palmitoleoyltransferase porcupine</fullName>
        <ecNumber evidence="9">2.3.1.250</ecNumber>
    </recommendedName>
</protein>
<dbReference type="AlphaFoldDB" id="A0A979FV17"/>
<keyword evidence="5 13" id="KW-1133">Transmembrane helix</keyword>
<evidence type="ECO:0000256" key="9">
    <source>
        <dbReference type="ARBA" id="ARBA00038867"/>
    </source>
</evidence>
<comment type="subcellular location">
    <subcellularLocation>
        <location evidence="1">Membrane</location>
        <topology evidence="1">Multi-pass membrane protein</topology>
    </subcellularLocation>
</comment>
<feature type="region of interest" description="Disordered" evidence="12">
    <location>
        <begin position="201"/>
        <end position="227"/>
    </location>
</feature>
<keyword evidence="3" id="KW-0879">Wnt signaling pathway</keyword>
<organism evidence="14 15">
    <name type="scientific">Hyalella azteca</name>
    <name type="common">Amphipod</name>
    <dbReference type="NCBI Taxonomy" id="294128"/>
    <lineage>
        <taxon>Eukaryota</taxon>
        <taxon>Metazoa</taxon>
        <taxon>Ecdysozoa</taxon>
        <taxon>Arthropoda</taxon>
        <taxon>Crustacea</taxon>
        <taxon>Multicrustacea</taxon>
        <taxon>Malacostraca</taxon>
        <taxon>Eumalacostraca</taxon>
        <taxon>Peracarida</taxon>
        <taxon>Amphipoda</taxon>
        <taxon>Senticaudata</taxon>
        <taxon>Talitrida</taxon>
        <taxon>Talitroidea</taxon>
        <taxon>Hyalellidae</taxon>
        <taxon>Hyalella</taxon>
    </lineage>
</organism>
<feature type="transmembrane region" description="Helical" evidence="13">
    <location>
        <begin position="95"/>
        <end position="114"/>
    </location>
</feature>
<dbReference type="GO" id="GO:0016055">
    <property type="term" value="P:Wnt signaling pathway"/>
    <property type="evidence" value="ECO:0007669"/>
    <property type="project" value="UniProtKB-KW"/>
</dbReference>
<evidence type="ECO:0000256" key="4">
    <source>
        <dbReference type="ARBA" id="ARBA00022692"/>
    </source>
</evidence>
<evidence type="ECO:0000313" key="14">
    <source>
        <dbReference type="Proteomes" id="UP000694843"/>
    </source>
</evidence>
<comment type="catalytic activity">
    <reaction evidence="11">
        <text>[Wnt protein]-L-serine + (9Z)-hexadecenoyl-CoA = [Wnt protein]-O-(9Z)-hexadecenoyl-L-serine + CoA</text>
        <dbReference type="Rhea" id="RHEA:45336"/>
        <dbReference type="Rhea" id="RHEA-COMP:11170"/>
        <dbReference type="Rhea" id="RHEA-COMP:11171"/>
        <dbReference type="ChEBI" id="CHEBI:29999"/>
        <dbReference type="ChEBI" id="CHEBI:57287"/>
        <dbReference type="ChEBI" id="CHEBI:61540"/>
        <dbReference type="ChEBI" id="CHEBI:85189"/>
        <dbReference type="EC" id="2.3.1.250"/>
    </reaction>
</comment>
<evidence type="ECO:0000256" key="7">
    <source>
        <dbReference type="ARBA" id="ARBA00023315"/>
    </source>
</evidence>
<feature type="transmembrane region" description="Helical" evidence="13">
    <location>
        <begin position="389"/>
        <end position="410"/>
    </location>
</feature>
<evidence type="ECO:0000256" key="5">
    <source>
        <dbReference type="ARBA" id="ARBA00022989"/>
    </source>
</evidence>
<evidence type="ECO:0000256" key="11">
    <source>
        <dbReference type="ARBA" id="ARBA00047978"/>
    </source>
</evidence>
<dbReference type="InterPro" id="IPR049941">
    <property type="entry name" value="LPLAT_7/PORCN-like"/>
</dbReference>
<feature type="transmembrane region" description="Helical" evidence="13">
    <location>
        <begin position="120"/>
        <end position="138"/>
    </location>
</feature>
<dbReference type="GO" id="GO:1990698">
    <property type="term" value="F:palmitoleoyltransferase activity"/>
    <property type="evidence" value="ECO:0007669"/>
    <property type="project" value="UniProtKB-EC"/>
</dbReference>
<evidence type="ECO:0000256" key="8">
    <source>
        <dbReference type="ARBA" id="ARBA00038269"/>
    </source>
</evidence>
<dbReference type="GO" id="GO:0016020">
    <property type="term" value="C:membrane"/>
    <property type="evidence" value="ECO:0007669"/>
    <property type="project" value="UniProtKB-SubCell"/>
</dbReference>
<sequence>MEFEYDYEEEDPADYYEYDYADLSQEIGFLEDDEEWVEENEQEGNGEGGLSDLTAAELLEFCVWPTLSSTAPHLTALLLWVLIFTLATRSVRVPACVSHALSCISGCGLAWQVFGWRSLYLGGQVVAGCLSVAVVSLLSKLRVSVMQRAWPWLITLLCLAYLLVCELWWVEATVWHSIRGAQMIILMKILSFAHDTFSTSTSNDGDKKSLPESPQVKQSSPIVQDDHSVDDTEQVCVAAADANLSLWCSVGHGVEFCGYLLHPGSLVFGPWCSVDTYRQILQPMSWNLAWLLKVFGNLFLSCTCLIASTCLAAWLVPASSARWSLAYRDALSFRLSHYFVCHMSEASALLGGLHVGPVARAHHIELPRSMLSVVTYWNVPMHTFLKKYVFMRVRGAVGVWCAVLCTYSTSAVIHGLNGQLCLVLLSLAVYTHAEHRLRLKLASAFSACVLARPCGLSCTHLNKGYSVSSLTINTLMGALCMWHLAYLGVMFDSGPDSVSGYSVGHTLAKWANLGYASHWVVLATYVFTSLV</sequence>
<keyword evidence="2" id="KW-0808">Transferase</keyword>
<dbReference type="Proteomes" id="UP000694843">
    <property type="component" value="Unplaced"/>
</dbReference>
<feature type="transmembrane region" description="Helical" evidence="13">
    <location>
        <begin position="150"/>
        <end position="170"/>
    </location>
</feature>
<dbReference type="GO" id="GO:0030258">
    <property type="term" value="P:lipid modification"/>
    <property type="evidence" value="ECO:0007669"/>
    <property type="project" value="TreeGrafter"/>
</dbReference>
<comment type="similarity">
    <text evidence="8">Belongs to the membrane-bound acyltransferase family. Porcupine subfamily.</text>
</comment>
<reference evidence="15" key="1">
    <citation type="submission" date="2025-08" db="UniProtKB">
        <authorList>
            <consortium name="RefSeq"/>
        </authorList>
    </citation>
    <scope>IDENTIFICATION</scope>
    <source>
        <tissue evidence="15">Whole organism</tissue>
    </source>
</reference>
<feature type="transmembrane region" description="Helical" evidence="13">
    <location>
        <begin position="294"/>
        <end position="316"/>
    </location>
</feature>
<evidence type="ECO:0000256" key="1">
    <source>
        <dbReference type="ARBA" id="ARBA00004141"/>
    </source>
</evidence>
<dbReference type="GO" id="GO:0061355">
    <property type="term" value="P:Wnt protein secretion"/>
    <property type="evidence" value="ECO:0007669"/>
    <property type="project" value="TreeGrafter"/>
</dbReference>
<dbReference type="EC" id="2.3.1.250" evidence="9"/>